<keyword evidence="11 15" id="KW-0472">Membrane</keyword>
<evidence type="ECO:0000256" key="12">
    <source>
        <dbReference type="ARBA" id="ARBA00032069"/>
    </source>
</evidence>
<protein>
    <recommendedName>
        <fullName evidence="5">Dol-P-Glc:Glc(2)Man(9)GlcNAc(2)-PP-Dol alpha-1,2-glucosyltransferase</fullName>
        <ecNumber evidence="4">2.4.1.256</ecNumber>
    </recommendedName>
    <alternativeName>
        <fullName evidence="12">Asparagine-linked glycosylation protein 10</fullName>
    </alternativeName>
</protein>
<keyword evidence="7" id="KW-0808">Transferase</keyword>
<feature type="transmembrane region" description="Helical" evidence="15">
    <location>
        <begin position="176"/>
        <end position="203"/>
    </location>
</feature>
<comment type="subcellular location">
    <subcellularLocation>
        <location evidence="1">Endoplasmic reticulum membrane</location>
        <topology evidence="1">Multi-pass membrane protein</topology>
    </subcellularLocation>
</comment>
<evidence type="ECO:0000256" key="7">
    <source>
        <dbReference type="ARBA" id="ARBA00022679"/>
    </source>
</evidence>
<comment type="catalytic activity">
    <reaction evidence="14">
        <text>an alpha-D-Glc-(1-&gt;3)-alpha-D-Glc-(1-&gt;3)-alpha-D-Man-(1-&gt;2)-alpha-D-Man-(1-&gt;2)-alpha-D-Man-(1-&gt;3)-[alpha-D-Man-(1-&gt;2)-alpha-D-Man-(1-&gt;3)-[alpha-D-Man-(1-&gt;2)-alpha-D-Man-(1-&gt;6)]-alpha-D-Man-(1-&gt;6)]-beta-D-Man-(1-&gt;4)-beta-D-GlcNAc-(1-&gt;4)-alpha-D-GlcNAc-diphospho-di-trans,poly-cis-dolichol + a di-trans,poly-cis-dolichyl beta-D-glucosyl phosphate = a alpha-D-Glc-(1-&gt;2)-alpha-D-Glc-(1-&gt;3)-alpha-D-Glc-(1-&gt;3)-alpha-D-Man-(1-&gt;2)-alpha-D-Man-(1-&gt;2)-alpha-D-Man-(1-&gt;3)-[alpha-D-Man-(1-&gt;2)-alpha-D-Man-(1-&gt;3)-[alpha-D-Man-(1-&gt;2)-alpha-D-Man-(1-&gt;6)]-alpha-D-Man-(1-&gt;6)]-beta-D-Man-(1-&gt;4)-beta-D-GlcNAc-(1-&gt;4)-alpha-D-GlcNAc-diphospho-di-trans,poly-cis-dolichol + a di-trans,poly-cis-dolichyl phosphate + H(+)</text>
        <dbReference type="Rhea" id="RHEA:29543"/>
        <dbReference type="Rhea" id="RHEA-COMP:19498"/>
        <dbReference type="Rhea" id="RHEA-COMP:19502"/>
        <dbReference type="Rhea" id="RHEA-COMP:19512"/>
        <dbReference type="Rhea" id="RHEA-COMP:19522"/>
        <dbReference type="ChEBI" id="CHEBI:15378"/>
        <dbReference type="ChEBI" id="CHEBI:57525"/>
        <dbReference type="ChEBI" id="CHEBI:57683"/>
        <dbReference type="ChEBI" id="CHEBI:132522"/>
        <dbReference type="ChEBI" id="CHEBI:132523"/>
        <dbReference type="EC" id="2.4.1.256"/>
    </reaction>
    <physiologicalReaction direction="left-to-right" evidence="14">
        <dbReference type="Rhea" id="RHEA:29544"/>
    </physiologicalReaction>
</comment>
<evidence type="ECO:0000313" key="16">
    <source>
        <dbReference type="EMBL" id="KAH6673956.1"/>
    </source>
</evidence>
<feature type="transmembrane region" description="Helical" evidence="15">
    <location>
        <begin position="476"/>
        <end position="497"/>
    </location>
</feature>
<comment type="similarity">
    <text evidence="3">Belongs to the ALG10 glucosyltransferase family.</text>
</comment>
<keyword evidence="8 15" id="KW-0812">Transmembrane</keyword>
<feature type="transmembrane region" description="Helical" evidence="15">
    <location>
        <begin position="652"/>
        <end position="671"/>
    </location>
</feature>
<organism evidence="16 17">
    <name type="scientific">Plectosphaerella plurivora</name>
    <dbReference type="NCBI Taxonomy" id="936078"/>
    <lineage>
        <taxon>Eukaryota</taxon>
        <taxon>Fungi</taxon>
        <taxon>Dikarya</taxon>
        <taxon>Ascomycota</taxon>
        <taxon>Pezizomycotina</taxon>
        <taxon>Sordariomycetes</taxon>
        <taxon>Hypocreomycetidae</taxon>
        <taxon>Glomerellales</taxon>
        <taxon>Plectosphaerellaceae</taxon>
        <taxon>Plectosphaerella</taxon>
    </lineage>
</organism>
<dbReference type="InterPro" id="IPR016900">
    <property type="entry name" value="Alg10"/>
</dbReference>
<feature type="transmembrane region" description="Helical" evidence="15">
    <location>
        <begin position="322"/>
        <end position="340"/>
    </location>
</feature>
<comment type="caution">
    <text evidence="16">The sequence shown here is derived from an EMBL/GenBank/DDBJ whole genome shotgun (WGS) entry which is preliminary data.</text>
</comment>
<evidence type="ECO:0000256" key="13">
    <source>
        <dbReference type="ARBA" id="ARBA00044727"/>
    </source>
</evidence>
<feature type="transmembrane region" description="Helical" evidence="15">
    <location>
        <begin position="360"/>
        <end position="379"/>
    </location>
</feature>
<keyword evidence="17" id="KW-1185">Reference proteome</keyword>
<dbReference type="GO" id="GO:0006488">
    <property type="term" value="P:dolichol-linked oligosaccharide biosynthetic process"/>
    <property type="evidence" value="ECO:0007669"/>
    <property type="project" value="InterPro"/>
</dbReference>
<comment type="pathway">
    <text evidence="2">Protein modification; protein glycosylation.</text>
</comment>
<evidence type="ECO:0000256" key="2">
    <source>
        <dbReference type="ARBA" id="ARBA00004922"/>
    </source>
</evidence>
<feature type="transmembrane region" description="Helical" evidence="15">
    <location>
        <begin position="37"/>
        <end position="57"/>
    </location>
</feature>
<dbReference type="Proteomes" id="UP000770015">
    <property type="component" value="Unassembled WGS sequence"/>
</dbReference>
<feature type="transmembrane region" description="Helical" evidence="15">
    <location>
        <begin position="125"/>
        <end position="142"/>
    </location>
</feature>
<evidence type="ECO:0000256" key="9">
    <source>
        <dbReference type="ARBA" id="ARBA00022824"/>
    </source>
</evidence>
<keyword evidence="9" id="KW-0256">Endoplasmic reticulum</keyword>
<feature type="transmembrane region" description="Helical" evidence="15">
    <location>
        <begin position="6"/>
        <end position="25"/>
    </location>
</feature>
<dbReference type="EMBL" id="JAGSXJ010000026">
    <property type="protein sequence ID" value="KAH6673956.1"/>
    <property type="molecule type" value="Genomic_DNA"/>
</dbReference>
<dbReference type="Pfam" id="PF04922">
    <property type="entry name" value="DIE2_ALG10"/>
    <property type="match status" value="1"/>
</dbReference>
<evidence type="ECO:0000313" key="17">
    <source>
        <dbReference type="Proteomes" id="UP000770015"/>
    </source>
</evidence>
<dbReference type="PANTHER" id="PTHR12989">
    <property type="entry name" value="ALPHA-1,2-GLUCOSYLTRANSFERASE ALG10"/>
    <property type="match status" value="1"/>
</dbReference>
<evidence type="ECO:0000256" key="8">
    <source>
        <dbReference type="ARBA" id="ARBA00022692"/>
    </source>
</evidence>
<gene>
    <name evidence="16" type="ORF">F5X68DRAFT_246712</name>
</gene>
<keyword evidence="6" id="KW-0328">Glycosyltransferase</keyword>
<sequence>MMGFMVLLAIVAMIGHGAISLKVFLDSPWFSKPASRRLVIWSAFSVVFSGTIIWSILVNSIVPDPYMDEIFHIPQAQKYCRGKIFDWDDKLTTPPGLYLVPLATAPLLSKIFGTILPQVLCSPTVLRLQNAVCICLLFWVALNCRRKIERMHHTEQTDVKPLTFISHYSVHTALNIALFPVLFFFSGLYYTDVMSTLLVLVAFDNSLDRLSRKKSSLNNSIWTVFLGTATLFMRQTNIFWIVVFLGGIEAVHSLKMLLPTITLPEPGFHDERDAIEFWVTRYAKGHLVDPHLDEVGSLDLIHCLFSIAIGVICKPSTVIRQIWPYMATLGLFVSFVIWNGGVVLGDKNNHIATIHLPQMLYIWPMFICFVLPLAIPTIIELGKWAVRARSASKSPGPTEASLKKQRELSKSPYPLYRLAARLATVPAWAWLIIHLVAAAFLATVVVTFNTIVHPFTLADNRHYMFYIFRYTIRRSLLVRWALVPIYIVCAWLCWSILRPCGDFIGDRLVTTSHYFPNCSRHCFGLPRKPAGPYWHRTLDRAVYTDPDALKQVPFHDLKVQHLEKDKHPAVETALSSTVIILFVATTLSLMTAPLVEPRYFILPFVFFRLLCPAWITHEHKNEGRDHPLPKNALKQYLWSVGKRLDVRLVLETFWYILINLVTMFIFLYYPFYWKQDDGITLDEEHPQRFIW</sequence>
<dbReference type="EC" id="2.4.1.256" evidence="4"/>
<evidence type="ECO:0000256" key="4">
    <source>
        <dbReference type="ARBA" id="ARBA00011967"/>
    </source>
</evidence>
<dbReference type="GO" id="GO:0106073">
    <property type="term" value="F:dolichyl pyrophosphate Glc2Man9GlcNAc2 alpha-1,2-glucosyltransferase activity"/>
    <property type="evidence" value="ECO:0007669"/>
    <property type="project" value="UniProtKB-EC"/>
</dbReference>
<dbReference type="AlphaFoldDB" id="A0A9P8V4H0"/>
<feature type="transmembrane region" description="Helical" evidence="15">
    <location>
        <begin position="573"/>
        <end position="592"/>
    </location>
</feature>
<reference evidence="16" key="1">
    <citation type="journal article" date="2021" name="Nat. Commun.">
        <title>Genetic determinants of endophytism in the Arabidopsis root mycobiome.</title>
        <authorList>
            <person name="Mesny F."/>
            <person name="Miyauchi S."/>
            <person name="Thiergart T."/>
            <person name="Pickel B."/>
            <person name="Atanasova L."/>
            <person name="Karlsson M."/>
            <person name="Huettel B."/>
            <person name="Barry K.W."/>
            <person name="Haridas S."/>
            <person name="Chen C."/>
            <person name="Bauer D."/>
            <person name="Andreopoulos W."/>
            <person name="Pangilinan J."/>
            <person name="LaButti K."/>
            <person name="Riley R."/>
            <person name="Lipzen A."/>
            <person name="Clum A."/>
            <person name="Drula E."/>
            <person name="Henrissat B."/>
            <person name="Kohler A."/>
            <person name="Grigoriev I.V."/>
            <person name="Martin F.M."/>
            <person name="Hacquard S."/>
        </authorList>
    </citation>
    <scope>NUCLEOTIDE SEQUENCE</scope>
    <source>
        <strain evidence="16">MPI-SDFR-AT-0117</strain>
    </source>
</reference>
<dbReference type="PANTHER" id="PTHR12989:SF10">
    <property type="entry name" value="DOL-P-GLC:GLC(2)MAN(9)GLCNAC(2)-PP-DOL ALPHA-1,2-GLUCOSYLTRANSFERASE-RELATED"/>
    <property type="match status" value="1"/>
</dbReference>
<accession>A0A9P8V4H0</accession>
<evidence type="ECO:0000256" key="14">
    <source>
        <dbReference type="ARBA" id="ARBA00048064"/>
    </source>
</evidence>
<evidence type="ECO:0000256" key="15">
    <source>
        <dbReference type="SAM" id="Phobius"/>
    </source>
</evidence>
<feature type="transmembrane region" description="Helical" evidence="15">
    <location>
        <begin position="427"/>
        <end position="456"/>
    </location>
</feature>
<evidence type="ECO:0000256" key="3">
    <source>
        <dbReference type="ARBA" id="ARBA00010600"/>
    </source>
</evidence>
<evidence type="ECO:0000256" key="5">
    <source>
        <dbReference type="ARBA" id="ARBA00018512"/>
    </source>
</evidence>
<evidence type="ECO:0000256" key="6">
    <source>
        <dbReference type="ARBA" id="ARBA00022676"/>
    </source>
</evidence>
<evidence type="ECO:0000256" key="1">
    <source>
        <dbReference type="ARBA" id="ARBA00004477"/>
    </source>
</evidence>
<proteinExistence type="inferred from homology"/>
<evidence type="ECO:0000256" key="10">
    <source>
        <dbReference type="ARBA" id="ARBA00022989"/>
    </source>
</evidence>
<comment type="function">
    <text evidence="13">Dol-P-Glc:Glc(2)Man(9)GlcNAc(2)-PP-Dol alpha-1,2-glucosyltransferase that operates in the biosynthetic pathway of dolichol-linked oligosaccharides, the glycan precursors employed in protein asparagine (N)-glycosylation. The assembly of dolichol-linked oligosaccharides begins on the cytosolic side of the endoplasmic reticulum membrane and finishes in its lumen. The sequential addition of sugars to dolichol pyrophosphate produces dolichol-linked oligosaccharides containing fourteen sugars, including two GlcNAcs, nine mannoses and three glucoses. Once assembled, the oligosaccharide is transferred from the lipid to nascent proteins by oligosaccharyltransferases. In the lumen of the endoplasmic reticulum, adds the third and last glucose residue from dolichyl phosphate glucose (Dol-P-Glc) onto the lipid-linked oligosaccharide intermediate Glc(2)Man(9)GlcNAc(2)-PP-Dol to produce Glc(3)Man(9)GlcNAc(2)-PP-Dol.</text>
</comment>
<evidence type="ECO:0000256" key="11">
    <source>
        <dbReference type="ARBA" id="ARBA00023136"/>
    </source>
</evidence>
<dbReference type="OrthoDB" id="4769at2759"/>
<name>A0A9P8V4H0_9PEZI</name>
<feature type="transmembrane region" description="Helical" evidence="15">
    <location>
        <begin position="224"/>
        <end position="248"/>
    </location>
</feature>
<dbReference type="GO" id="GO:0005789">
    <property type="term" value="C:endoplasmic reticulum membrane"/>
    <property type="evidence" value="ECO:0007669"/>
    <property type="project" value="UniProtKB-SubCell"/>
</dbReference>
<keyword evidence="10 15" id="KW-1133">Transmembrane helix</keyword>